<sequence>MAKVNLKCLLVKYMRVYIYVAILRVSNVCVADRLHRGNEGATLAEALESPVRPVSNRLSSSVLPCYLNYRNITSA</sequence>
<evidence type="ECO:0008006" key="3">
    <source>
        <dbReference type="Google" id="ProtNLM"/>
    </source>
</evidence>
<comment type="caution">
    <text evidence="1">The sequence shown here is derived from an EMBL/GenBank/DDBJ whole genome shotgun (WGS) entry which is preliminary data.</text>
</comment>
<name>A0AAW2EDT5_9HYME</name>
<evidence type="ECO:0000313" key="1">
    <source>
        <dbReference type="EMBL" id="KAL0101874.1"/>
    </source>
</evidence>
<dbReference type="EMBL" id="JADYXP020000023">
    <property type="protein sequence ID" value="KAL0101874.1"/>
    <property type="molecule type" value="Genomic_DNA"/>
</dbReference>
<reference evidence="1 2" key="1">
    <citation type="submission" date="2023-03" db="EMBL/GenBank/DDBJ databases">
        <title>High recombination rates correlate with genetic variation in Cardiocondyla obscurior ants.</title>
        <authorList>
            <person name="Errbii M."/>
        </authorList>
    </citation>
    <scope>NUCLEOTIDE SEQUENCE [LARGE SCALE GENOMIC DNA]</scope>
    <source>
        <strain evidence="1">Alpha-2009</strain>
        <tissue evidence="1">Whole body</tissue>
    </source>
</reference>
<keyword evidence="2" id="KW-1185">Reference proteome</keyword>
<dbReference type="AlphaFoldDB" id="A0AAW2EDT5"/>
<accession>A0AAW2EDT5</accession>
<evidence type="ECO:0000313" key="2">
    <source>
        <dbReference type="Proteomes" id="UP001430953"/>
    </source>
</evidence>
<dbReference type="Proteomes" id="UP001430953">
    <property type="component" value="Unassembled WGS sequence"/>
</dbReference>
<organism evidence="1 2">
    <name type="scientific">Cardiocondyla obscurior</name>
    <dbReference type="NCBI Taxonomy" id="286306"/>
    <lineage>
        <taxon>Eukaryota</taxon>
        <taxon>Metazoa</taxon>
        <taxon>Ecdysozoa</taxon>
        <taxon>Arthropoda</taxon>
        <taxon>Hexapoda</taxon>
        <taxon>Insecta</taxon>
        <taxon>Pterygota</taxon>
        <taxon>Neoptera</taxon>
        <taxon>Endopterygota</taxon>
        <taxon>Hymenoptera</taxon>
        <taxon>Apocrita</taxon>
        <taxon>Aculeata</taxon>
        <taxon>Formicoidea</taxon>
        <taxon>Formicidae</taxon>
        <taxon>Myrmicinae</taxon>
        <taxon>Cardiocondyla</taxon>
    </lineage>
</organism>
<proteinExistence type="predicted"/>
<gene>
    <name evidence="1" type="ORF">PUN28_018427</name>
</gene>
<protein>
    <recommendedName>
        <fullName evidence="3">Secreted protein</fullName>
    </recommendedName>
</protein>